<dbReference type="AlphaFoldDB" id="A0A8T0P8I1"/>
<evidence type="ECO:0000256" key="4">
    <source>
        <dbReference type="ARBA" id="ARBA00023163"/>
    </source>
</evidence>
<dbReference type="GO" id="GO:0005634">
    <property type="term" value="C:nucleus"/>
    <property type="evidence" value="ECO:0007669"/>
    <property type="project" value="UniProtKB-SubCell"/>
</dbReference>
<name>A0A8T0P8I1_PANVG</name>
<sequence length="270" mass="29652">MLPPPRLHCPRLFRLLQVPSLPPHRVRGCWRKRKRVHRRMVDGIDDEVVVELPCGGGEGNPAAYAAGLKRKLDLYCAAVAKSMEAKSQESSLGYSDSQASGTSQLTSQASSAVEHTGDGGGASLVTNNSNVLGRDDYQGDPINSGTSKEQSDACVNLEEKGDPANEKKMRRMLLNRESARRSRRRRESHLCDLESQVSRLTSENASLLKRMADMTQKYQDATLDNRNLIIAVETMRTKVNIAEEAVRRLSGTTLLLSSTSELPPSMSSVS</sequence>
<evidence type="ECO:0000256" key="5">
    <source>
        <dbReference type="ARBA" id="ARBA00023242"/>
    </source>
</evidence>
<dbReference type="Pfam" id="PF00170">
    <property type="entry name" value="bZIP_1"/>
    <property type="match status" value="1"/>
</dbReference>
<organism evidence="8 9">
    <name type="scientific">Panicum virgatum</name>
    <name type="common">Blackwell switchgrass</name>
    <dbReference type="NCBI Taxonomy" id="38727"/>
    <lineage>
        <taxon>Eukaryota</taxon>
        <taxon>Viridiplantae</taxon>
        <taxon>Streptophyta</taxon>
        <taxon>Embryophyta</taxon>
        <taxon>Tracheophyta</taxon>
        <taxon>Spermatophyta</taxon>
        <taxon>Magnoliopsida</taxon>
        <taxon>Liliopsida</taxon>
        <taxon>Poales</taxon>
        <taxon>Poaceae</taxon>
        <taxon>PACMAD clade</taxon>
        <taxon>Panicoideae</taxon>
        <taxon>Panicodae</taxon>
        <taxon>Paniceae</taxon>
        <taxon>Panicinae</taxon>
        <taxon>Panicum</taxon>
        <taxon>Panicum sect. Hiantes</taxon>
    </lineage>
</organism>
<comment type="caution">
    <text evidence="8">The sequence shown here is derived from an EMBL/GenBank/DDBJ whole genome shotgun (WGS) entry which is preliminary data.</text>
</comment>
<dbReference type="InterPro" id="IPR020983">
    <property type="entry name" value="Basic_leucine-zipper_C"/>
</dbReference>
<dbReference type="EMBL" id="CM029052">
    <property type="protein sequence ID" value="KAG2557135.1"/>
    <property type="molecule type" value="Genomic_DNA"/>
</dbReference>
<reference evidence="8" key="1">
    <citation type="submission" date="2020-05" db="EMBL/GenBank/DDBJ databases">
        <title>WGS assembly of Panicum virgatum.</title>
        <authorList>
            <person name="Lovell J.T."/>
            <person name="Jenkins J."/>
            <person name="Shu S."/>
            <person name="Juenger T.E."/>
            <person name="Schmutz J."/>
        </authorList>
    </citation>
    <scope>NUCLEOTIDE SEQUENCE</scope>
    <source>
        <strain evidence="8">AP13</strain>
    </source>
</reference>
<keyword evidence="9" id="KW-1185">Reference proteome</keyword>
<dbReference type="FunFam" id="1.20.5.170:FF:000020">
    <property type="entry name" value="BZIP transcription factor"/>
    <property type="match status" value="1"/>
</dbReference>
<evidence type="ECO:0000256" key="6">
    <source>
        <dbReference type="SAM" id="MobiDB-lite"/>
    </source>
</evidence>
<dbReference type="Gene3D" id="1.20.5.170">
    <property type="match status" value="1"/>
</dbReference>
<evidence type="ECO:0000256" key="3">
    <source>
        <dbReference type="ARBA" id="ARBA00023125"/>
    </source>
</evidence>
<keyword evidence="4" id="KW-0804">Transcription</keyword>
<evidence type="ECO:0000259" key="7">
    <source>
        <dbReference type="PROSITE" id="PS50217"/>
    </source>
</evidence>
<accession>A0A8T0P8I1</accession>
<dbReference type="GO" id="GO:0003700">
    <property type="term" value="F:DNA-binding transcription factor activity"/>
    <property type="evidence" value="ECO:0007669"/>
    <property type="project" value="InterPro"/>
</dbReference>
<evidence type="ECO:0000313" key="8">
    <source>
        <dbReference type="EMBL" id="KAG2557135.1"/>
    </source>
</evidence>
<feature type="domain" description="BZIP" evidence="7">
    <location>
        <begin position="165"/>
        <end position="219"/>
    </location>
</feature>
<dbReference type="PROSITE" id="PS50217">
    <property type="entry name" value="BZIP"/>
    <property type="match status" value="1"/>
</dbReference>
<keyword evidence="3" id="KW-0238">DNA-binding</keyword>
<protein>
    <recommendedName>
        <fullName evidence="7">BZIP domain-containing protein</fullName>
    </recommendedName>
</protein>
<gene>
    <name evidence="8" type="ORF">PVAP13_8NG184500</name>
</gene>
<evidence type="ECO:0000256" key="2">
    <source>
        <dbReference type="ARBA" id="ARBA00023015"/>
    </source>
</evidence>
<dbReference type="GO" id="GO:0003677">
    <property type="term" value="F:DNA binding"/>
    <property type="evidence" value="ECO:0007669"/>
    <property type="project" value="UniProtKB-KW"/>
</dbReference>
<keyword evidence="2" id="KW-0805">Transcription regulation</keyword>
<feature type="compositionally biased region" description="Polar residues" evidence="6">
    <location>
        <begin position="88"/>
        <end position="113"/>
    </location>
</feature>
<evidence type="ECO:0000256" key="1">
    <source>
        <dbReference type="ARBA" id="ARBA00004123"/>
    </source>
</evidence>
<keyword evidence="5" id="KW-0539">Nucleus</keyword>
<dbReference type="SUPFAM" id="SSF57959">
    <property type="entry name" value="Leucine zipper domain"/>
    <property type="match status" value="1"/>
</dbReference>
<dbReference type="SMART" id="SM00338">
    <property type="entry name" value="BRLZ"/>
    <property type="match status" value="1"/>
</dbReference>
<dbReference type="Pfam" id="PF12498">
    <property type="entry name" value="bZIP_C"/>
    <property type="match status" value="1"/>
</dbReference>
<comment type="subcellular location">
    <subcellularLocation>
        <location evidence="1">Nucleus</location>
    </subcellularLocation>
</comment>
<dbReference type="InterPro" id="IPR046347">
    <property type="entry name" value="bZIP_sf"/>
</dbReference>
<dbReference type="Proteomes" id="UP000823388">
    <property type="component" value="Chromosome 8N"/>
</dbReference>
<evidence type="ECO:0000313" key="9">
    <source>
        <dbReference type="Proteomes" id="UP000823388"/>
    </source>
</evidence>
<dbReference type="PANTHER" id="PTHR46408">
    <property type="entry name" value="BASIC LEUCINE ZIPPER 63"/>
    <property type="match status" value="1"/>
</dbReference>
<proteinExistence type="predicted"/>
<dbReference type="InterPro" id="IPR004827">
    <property type="entry name" value="bZIP"/>
</dbReference>
<feature type="compositionally biased region" description="Basic and acidic residues" evidence="6">
    <location>
        <begin position="157"/>
        <end position="167"/>
    </location>
</feature>
<dbReference type="PANTHER" id="PTHR46408:SF2">
    <property type="entry name" value="OS12G0601800 PROTEIN"/>
    <property type="match status" value="1"/>
</dbReference>
<feature type="region of interest" description="Disordered" evidence="6">
    <location>
        <begin position="87"/>
        <end position="167"/>
    </location>
</feature>